<dbReference type="EMBL" id="CP097510">
    <property type="protein sequence ID" value="URE25542.1"/>
    <property type="molecule type" value="Genomic_DNA"/>
</dbReference>
<feature type="compositionally biased region" description="Basic and acidic residues" evidence="1">
    <location>
        <begin position="61"/>
        <end position="74"/>
    </location>
</feature>
<evidence type="ECO:0000256" key="1">
    <source>
        <dbReference type="SAM" id="MobiDB-lite"/>
    </source>
</evidence>
<feature type="region of interest" description="Disordered" evidence="1">
    <location>
        <begin position="46"/>
        <end position="84"/>
    </location>
</feature>
<accession>A0A9E7H8P6</accession>
<proteinExistence type="predicted"/>
<evidence type="ECO:0000313" key="3">
    <source>
        <dbReference type="Proteomes" id="UP001055439"/>
    </source>
</evidence>
<keyword evidence="3" id="KW-1185">Reference proteome</keyword>
<dbReference type="Proteomes" id="UP001055439">
    <property type="component" value="Chromosome 8"/>
</dbReference>
<gene>
    <name evidence="2" type="ORF">MUK42_16165</name>
</gene>
<evidence type="ECO:0000313" key="2">
    <source>
        <dbReference type="EMBL" id="URE25542.1"/>
    </source>
</evidence>
<name>A0A9E7H8P6_9LILI</name>
<dbReference type="AlphaFoldDB" id="A0A9E7H8P6"/>
<organism evidence="2 3">
    <name type="scientific">Musa troglodytarum</name>
    <name type="common">fe'i banana</name>
    <dbReference type="NCBI Taxonomy" id="320322"/>
    <lineage>
        <taxon>Eukaryota</taxon>
        <taxon>Viridiplantae</taxon>
        <taxon>Streptophyta</taxon>
        <taxon>Embryophyta</taxon>
        <taxon>Tracheophyta</taxon>
        <taxon>Spermatophyta</taxon>
        <taxon>Magnoliopsida</taxon>
        <taxon>Liliopsida</taxon>
        <taxon>Zingiberales</taxon>
        <taxon>Musaceae</taxon>
        <taxon>Musa</taxon>
    </lineage>
</organism>
<dbReference type="OrthoDB" id="5801062at2759"/>
<protein>
    <submittedName>
        <fullName evidence="2">Uncharacterized protein</fullName>
    </submittedName>
</protein>
<sequence>MDGEVGEQIERSKWRRANRDGGWTLALALAVAGAFRHPCPRHCWHAKRPSEGSRAGPGRAETSRTEPSRAEPSRAEPGGAGLGRAESYRTRFCPVPLRTGMNLRSGPASGSVRPVTIFERSCPARPAQPARLGSVRLGSARLGPDRLGPARLCRARPAIEPVATVGRPDRTASVPKILCIICRESI</sequence>
<reference evidence="2" key="1">
    <citation type="submission" date="2022-05" db="EMBL/GenBank/DDBJ databases">
        <title>The Musa troglodytarum L. genome provides insights into the mechanism of non-climacteric behaviour and enrichment of carotenoids.</title>
        <authorList>
            <person name="Wang J."/>
        </authorList>
    </citation>
    <scope>NUCLEOTIDE SEQUENCE</scope>
    <source>
        <tissue evidence="2">Leaf</tissue>
    </source>
</reference>